<gene>
    <name evidence="22" type="ORF">GUJ93_ZPchr0008g13068</name>
</gene>
<dbReference type="GO" id="GO:0009742">
    <property type="term" value="P:brassinosteroid mediated signaling pathway"/>
    <property type="evidence" value="ECO:0007669"/>
    <property type="project" value="UniProtKB-KW"/>
</dbReference>
<dbReference type="Pfam" id="PF00560">
    <property type="entry name" value="LRR_1"/>
    <property type="match status" value="2"/>
</dbReference>
<evidence type="ECO:0000256" key="1">
    <source>
        <dbReference type="ARBA" id="ARBA00004251"/>
    </source>
</evidence>
<comment type="similarity">
    <text evidence="2">Belongs to the RLP family.</text>
</comment>
<evidence type="ECO:0000256" key="6">
    <source>
        <dbReference type="ARBA" id="ARBA00022614"/>
    </source>
</evidence>
<feature type="signal peptide" evidence="20">
    <location>
        <begin position="1"/>
        <end position="24"/>
    </location>
</feature>
<evidence type="ECO:0000256" key="10">
    <source>
        <dbReference type="ARBA" id="ARBA00022737"/>
    </source>
</evidence>
<evidence type="ECO:0000256" key="5">
    <source>
        <dbReference type="ARBA" id="ARBA00022527"/>
    </source>
</evidence>
<keyword evidence="13" id="KW-0067">ATP-binding</keyword>
<name>A0A8J5V3Z5_ZIZPA</name>
<dbReference type="FunFam" id="3.80.10.10:FF:000111">
    <property type="entry name" value="LRR receptor-like serine/threonine-protein kinase ERECTA"/>
    <property type="match status" value="1"/>
</dbReference>
<comment type="catalytic activity">
    <reaction evidence="17">
        <text>L-threonyl-[protein] + ATP = O-phospho-L-threonyl-[protein] + ADP + H(+)</text>
        <dbReference type="Rhea" id="RHEA:46608"/>
        <dbReference type="Rhea" id="RHEA-COMP:11060"/>
        <dbReference type="Rhea" id="RHEA-COMP:11605"/>
        <dbReference type="ChEBI" id="CHEBI:15378"/>
        <dbReference type="ChEBI" id="CHEBI:30013"/>
        <dbReference type="ChEBI" id="CHEBI:30616"/>
        <dbReference type="ChEBI" id="CHEBI:61977"/>
        <dbReference type="ChEBI" id="CHEBI:456216"/>
        <dbReference type="EC" id="2.7.11.1"/>
    </reaction>
</comment>
<keyword evidence="15 19" id="KW-0472">Membrane</keyword>
<evidence type="ECO:0000256" key="16">
    <source>
        <dbReference type="ARBA" id="ARBA00023180"/>
    </source>
</evidence>
<sequence length="743" mass="81464">MRHQGPGPALLALFLLIQIQLVAVRSLAPSAGAYADDHTTVPAVLPCQPDQASALLRLKRSFSATNESIATFRSWKAGTDCCHLWEGVHCGHGDGRVTFLDLGGRSLESGGLDISLFHLTSLEYLNLAYNDFNVSQLPSEGFERLTKLTHLNLSSSSFSGVIPTAMGRLTNLVSLDLSTGFEIIDLDDAGYIMYLYTKSDSSARPARLLMPNFESLISNLTNLRELHLGFVHISDNDVKWCNLIAMSSPKLELGDNNLEGLISPAIFQLKKLVTIDLYRNPRITGYLPEFSASNVLENLIVRRTNFSGTIPNSIGNLKWLKKLDLSKAGFSDLEFSYCRLSGSIPAFLGGLRKLERNNSLHGKIPPSFCGARIQFLDLSYNNLSGSIPPCLMENVNTMQSLNLEANKLLGEIPDNIKGCSLETLDFSDNEIVGRLPRSLVACKNLKVIDVGNNQINDSFPCWMSTLRGLEILNLKNNNFFGHVAQSLVGEKSTCVFPGARIVDLSSNNFYGPLPQDEWFGNLTSMILRDSNAPLFMSSGVLSIVKTYGYTIKMTYKGHDTTFPKILQTLVLINLSNNAFYGSIPEAIGGLVLLNGLNMSHNSLMGPIPAQLGHLKHMEALDLSSNKLSGVIPQELASLNFLETLNLSYNKLEGRIPESTQFSTFSNSSFLGNDDLCGPPLTKGCNNMTSLNVIHSKKNSTDIVQFLFAGLGFGLGFSIAIVVTWGIPIRKWSPVMQRALSIKY</sequence>
<dbReference type="EC" id="2.7.11.1" evidence="3"/>
<protein>
    <recommendedName>
        <fullName evidence="3">non-specific serine/threonine protein kinase</fullName>
        <ecNumber evidence="3">2.7.11.1</ecNumber>
    </recommendedName>
</protein>
<evidence type="ECO:0000256" key="8">
    <source>
        <dbReference type="ARBA" id="ARBA00022692"/>
    </source>
</evidence>
<dbReference type="GO" id="GO:0005524">
    <property type="term" value="F:ATP binding"/>
    <property type="evidence" value="ECO:0007669"/>
    <property type="project" value="UniProtKB-KW"/>
</dbReference>
<dbReference type="FunFam" id="3.80.10.10:FF:000041">
    <property type="entry name" value="LRR receptor-like serine/threonine-protein kinase ERECTA"/>
    <property type="match status" value="1"/>
</dbReference>
<feature type="domain" description="Leucine-rich repeat-containing N-terminal plant-type" evidence="21">
    <location>
        <begin position="49"/>
        <end position="90"/>
    </location>
</feature>
<evidence type="ECO:0000256" key="13">
    <source>
        <dbReference type="ARBA" id="ARBA00022840"/>
    </source>
</evidence>
<evidence type="ECO:0000256" key="3">
    <source>
        <dbReference type="ARBA" id="ARBA00012513"/>
    </source>
</evidence>
<dbReference type="EMBL" id="JAAALK010000290">
    <property type="protein sequence ID" value="KAG8046021.1"/>
    <property type="molecule type" value="Genomic_DNA"/>
</dbReference>
<dbReference type="InterPro" id="IPR003591">
    <property type="entry name" value="Leu-rich_rpt_typical-subtyp"/>
</dbReference>
<keyword evidence="7" id="KW-1070">Brassinosteroid signaling pathway</keyword>
<feature type="transmembrane region" description="Helical" evidence="19">
    <location>
        <begin position="705"/>
        <end position="727"/>
    </location>
</feature>
<keyword evidence="8 19" id="KW-0812">Transmembrane</keyword>
<evidence type="ECO:0000313" key="23">
    <source>
        <dbReference type="Proteomes" id="UP000729402"/>
    </source>
</evidence>
<evidence type="ECO:0000256" key="15">
    <source>
        <dbReference type="ARBA" id="ARBA00023136"/>
    </source>
</evidence>
<dbReference type="GO" id="GO:0004674">
    <property type="term" value="F:protein serine/threonine kinase activity"/>
    <property type="evidence" value="ECO:0007669"/>
    <property type="project" value="UniProtKB-KW"/>
</dbReference>
<keyword evidence="5" id="KW-0808">Transferase</keyword>
<evidence type="ECO:0000256" key="12">
    <source>
        <dbReference type="ARBA" id="ARBA00022777"/>
    </source>
</evidence>
<keyword evidence="10" id="KW-0677">Repeat</keyword>
<keyword evidence="16" id="KW-0325">Glycoprotein</keyword>
<keyword evidence="4" id="KW-1003">Cell membrane</keyword>
<keyword evidence="12" id="KW-0418">Kinase</keyword>
<keyword evidence="5" id="KW-0723">Serine/threonine-protein kinase</keyword>
<dbReference type="PANTHER" id="PTHR48061">
    <property type="entry name" value="LEUCINE-RICH REPEAT RECEPTOR PROTEIN KINASE EMS1-LIKE-RELATED"/>
    <property type="match status" value="1"/>
</dbReference>
<reference evidence="22" key="2">
    <citation type="submission" date="2021-02" db="EMBL/GenBank/DDBJ databases">
        <authorList>
            <person name="Kimball J.A."/>
            <person name="Haas M.W."/>
            <person name="Macchietto M."/>
            <person name="Kono T."/>
            <person name="Duquette J."/>
            <person name="Shao M."/>
        </authorList>
    </citation>
    <scope>NUCLEOTIDE SEQUENCE</scope>
    <source>
        <tissue evidence="22">Fresh leaf tissue</tissue>
    </source>
</reference>
<evidence type="ECO:0000259" key="21">
    <source>
        <dbReference type="Pfam" id="PF08263"/>
    </source>
</evidence>
<proteinExistence type="inferred from homology"/>
<accession>A0A8J5V3Z5</accession>
<dbReference type="OrthoDB" id="442066at2759"/>
<keyword evidence="14 19" id="KW-1133">Transmembrane helix</keyword>
<evidence type="ECO:0000256" key="9">
    <source>
        <dbReference type="ARBA" id="ARBA00022729"/>
    </source>
</evidence>
<dbReference type="GO" id="GO:0005886">
    <property type="term" value="C:plasma membrane"/>
    <property type="evidence" value="ECO:0007669"/>
    <property type="project" value="UniProtKB-SubCell"/>
</dbReference>
<comment type="caution">
    <text evidence="22">The sequence shown here is derived from an EMBL/GenBank/DDBJ whole genome shotgun (WGS) entry which is preliminary data.</text>
</comment>
<evidence type="ECO:0000256" key="18">
    <source>
        <dbReference type="ARBA" id="ARBA00048679"/>
    </source>
</evidence>
<dbReference type="Pfam" id="PF08263">
    <property type="entry name" value="LRRNT_2"/>
    <property type="match status" value="1"/>
</dbReference>
<dbReference type="InterPro" id="IPR046956">
    <property type="entry name" value="RLP23-like"/>
</dbReference>
<evidence type="ECO:0000256" key="14">
    <source>
        <dbReference type="ARBA" id="ARBA00022989"/>
    </source>
</evidence>
<keyword evidence="23" id="KW-1185">Reference proteome</keyword>
<evidence type="ECO:0000313" key="22">
    <source>
        <dbReference type="EMBL" id="KAG8046021.1"/>
    </source>
</evidence>
<organism evidence="22 23">
    <name type="scientific">Zizania palustris</name>
    <name type="common">Northern wild rice</name>
    <dbReference type="NCBI Taxonomy" id="103762"/>
    <lineage>
        <taxon>Eukaryota</taxon>
        <taxon>Viridiplantae</taxon>
        <taxon>Streptophyta</taxon>
        <taxon>Embryophyta</taxon>
        <taxon>Tracheophyta</taxon>
        <taxon>Spermatophyta</taxon>
        <taxon>Magnoliopsida</taxon>
        <taxon>Liliopsida</taxon>
        <taxon>Poales</taxon>
        <taxon>Poaceae</taxon>
        <taxon>BOP clade</taxon>
        <taxon>Oryzoideae</taxon>
        <taxon>Oryzeae</taxon>
        <taxon>Zizaniinae</taxon>
        <taxon>Zizania</taxon>
    </lineage>
</organism>
<dbReference type="PANTHER" id="PTHR48061:SF48">
    <property type="entry name" value="OS01G0162500 PROTEIN"/>
    <property type="match status" value="1"/>
</dbReference>
<evidence type="ECO:0000256" key="2">
    <source>
        <dbReference type="ARBA" id="ARBA00009592"/>
    </source>
</evidence>
<dbReference type="SMART" id="SM00369">
    <property type="entry name" value="LRR_TYP"/>
    <property type="match status" value="5"/>
</dbReference>
<dbReference type="AlphaFoldDB" id="A0A8J5V3Z5"/>
<evidence type="ECO:0000256" key="20">
    <source>
        <dbReference type="SAM" id="SignalP"/>
    </source>
</evidence>
<keyword evidence="11" id="KW-0547">Nucleotide-binding</keyword>
<dbReference type="Pfam" id="PF13855">
    <property type="entry name" value="LRR_8"/>
    <property type="match status" value="3"/>
</dbReference>
<dbReference type="Proteomes" id="UP000729402">
    <property type="component" value="Unassembled WGS sequence"/>
</dbReference>
<evidence type="ECO:0000256" key="7">
    <source>
        <dbReference type="ARBA" id="ARBA00022626"/>
    </source>
</evidence>
<keyword evidence="6" id="KW-0433">Leucine-rich repeat</keyword>
<keyword evidence="9 20" id="KW-0732">Signal</keyword>
<dbReference type="InterPro" id="IPR001611">
    <property type="entry name" value="Leu-rich_rpt"/>
</dbReference>
<evidence type="ECO:0000256" key="17">
    <source>
        <dbReference type="ARBA" id="ARBA00047899"/>
    </source>
</evidence>
<comment type="catalytic activity">
    <reaction evidence="18">
        <text>L-seryl-[protein] + ATP = O-phospho-L-seryl-[protein] + ADP + H(+)</text>
        <dbReference type="Rhea" id="RHEA:17989"/>
        <dbReference type="Rhea" id="RHEA-COMP:9863"/>
        <dbReference type="Rhea" id="RHEA-COMP:11604"/>
        <dbReference type="ChEBI" id="CHEBI:15378"/>
        <dbReference type="ChEBI" id="CHEBI:29999"/>
        <dbReference type="ChEBI" id="CHEBI:30616"/>
        <dbReference type="ChEBI" id="CHEBI:83421"/>
        <dbReference type="ChEBI" id="CHEBI:456216"/>
        <dbReference type="EC" id="2.7.11.1"/>
    </reaction>
</comment>
<evidence type="ECO:0000256" key="19">
    <source>
        <dbReference type="SAM" id="Phobius"/>
    </source>
</evidence>
<feature type="chain" id="PRO_5035236538" description="non-specific serine/threonine protein kinase" evidence="20">
    <location>
        <begin position="25"/>
        <end position="743"/>
    </location>
</feature>
<dbReference type="InterPro" id="IPR013210">
    <property type="entry name" value="LRR_N_plant-typ"/>
</dbReference>
<evidence type="ECO:0000256" key="4">
    <source>
        <dbReference type="ARBA" id="ARBA00022475"/>
    </source>
</evidence>
<reference evidence="22" key="1">
    <citation type="journal article" date="2021" name="bioRxiv">
        <title>Whole Genome Assembly and Annotation of Northern Wild Rice, Zizania palustris L., Supports a Whole Genome Duplication in the Zizania Genus.</title>
        <authorList>
            <person name="Haas M."/>
            <person name="Kono T."/>
            <person name="Macchietto M."/>
            <person name="Millas R."/>
            <person name="McGilp L."/>
            <person name="Shao M."/>
            <person name="Duquette J."/>
            <person name="Hirsch C.N."/>
            <person name="Kimball J."/>
        </authorList>
    </citation>
    <scope>NUCLEOTIDE SEQUENCE</scope>
    <source>
        <tissue evidence="22">Fresh leaf tissue</tissue>
    </source>
</reference>
<comment type="subcellular location">
    <subcellularLocation>
        <location evidence="1">Cell membrane</location>
        <topology evidence="1">Single-pass type I membrane protein</topology>
    </subcellularLocation>
</comment>
<evidence type="ECO:0000256" key="11">
    <source>
        <dbReference type="ARBA" id="ARBA00022741"/>
    </source>
</evidence>